<dbReference type="Pfam" id="PF20257">
    <property type="entry name" value="SAM_HAT_C"/>
    <property type="match status" value="1"/>
</dbReference>
<feature type="domain" description="S-adenosyl-l-methionine hydroxide adenosyltransferase C-terminal" evidence="4">
    <location>
        <begin position="168"/>
        <end position="248"/>
    </location>
</feature>
<evidence type="ECO:0008006" key="7">
    <source>
        <dbReference type="Google" id="ProtNLM"/>
    </source>
</evidence>
<evidence type="ECO:0000259" key="4">
    <source>
        <dbReference type="Pfam" id="PF20257"/>
    </source>
</evidence>
<dbReference type="PANTHER" id="PTHR35092:SF1">
    <property type="entry name" value="CHLORINASE MJ1651"/>
    <property type="match status" value="1"/>
</dbReference>
<dbReference type="Pfam" id="PF01887">
    <property type="entry name" value="SAM_HAT_N"/>
    <property type="match status" value="1"/>
</dbReference>
<dbReference type="Gene3D" id="2.40.30.90">
    <property type="entry name" value="Bacterial fluorinating enzyme like"/>
    <property type="match status" value="1"/>
</dbReference>
<proteinExistence type="inferred from homology"/>
<sequence>MIVTLTTDFGGHYVGIMKGVIKRIAPTAEVIDLGTDVQPFDVKGGAFVLYSSYKYFPLGTVHVAVVDPGVGSERRAIAVRSRNYYFVGPDNGVLIPAAREDGVVEMREISNRELFLEDISSTFHGRDIFSPVAAFLANGGEFEKVGGKVEIVKDLEFFREVSEGRAEGEVLFVDRFGNLVTSLIEGDLAEKECVIEFEGKRLRARHARTYSEGREGEILIIKGSSGHYEISVREGSAKEVTGLGVGRRFAVLDP</sequence>
<dbReference type="EMBL" id="QNVH01000079">
    <property type="protein sequence ID" value="TDA37309.1"/>
    <property type="molecule type" value="Genomic_DNA"/>
</dbReference>
<keyword evidence="1" id="KW-0949">S-adenosyl-L-methionine</keyword>
<evidence type="ECO:0000256" key="2">
    <source>
        <dbReference type="ARBA" id="ARBA00024035"/>
    </source>
</evidence>
<dbReference type="AlphaFoldDB" id="A0A523B8S9"/>
<evidence type="ECO:0000313" key="5">
    <source>
        <dbReference type="EMBL" id="TDA37309.1"/>
    </source>
</evidence>
<evidence type="ECO:0000256" key="1">
    <source>
        <dbReference type="ARBA" id="ARBA00022691"/>
    </source>
</evidence>
<dbReference type="InterPro" id="IPR046469">
    <property type="entry name" value="SAM_HAT_N"/>
</dbReference>
<dbReference type="InterPro" id="IPR023227">
    <property type="entry name" value="SAM_OH_AdoTrfase_C_sf"/>
</dbReference>
<dbReference type="SUPFAM" id="SSF101852">
    <property type="entry name" value="Bacterial fluorinating enzyme, C-terminal domain"/>
    <property type="match status" value="1"/>
</dbReference>
<protein>
    <recommendedName>
        <fullName evidence="7">SAM-dependent chlorinase/fluorinase</fullName>
    </recommendedName>
</protein>
<organism evidence="5 6">
    <name type="scientific">Thermoproteota archaeon</name>
    <dbReference type="NCBI Taxonomy" id="2056631"/>
    <lineage>
        <taxon>Archaea</taxon>
        <taxon>Thermoproteota</taxon>
    </lineage>
</organism>
<dbReference type="Proteomes" id="UP000315399">
    <property type="component" value="Unassembled WGS sequence"/>
</dbReference>
<gene>
    <name evidence="5" type="ORF">DSO08_05960</name>
</gene>
<comment type="caution">
    <text evidence="5">The sequence shown here is derived from an EMBL/GenBank/DDBJ whole genome shotgun (WGS) entry which is preliminary data.</text>
</comment>
<evidence type="ECO:0000259" key="3">
    <source>
        <dbReference type="Pfam" id="PF01887"/>
    </source>
</evidence>
<dbReference type="Gene3D" id="3.40.50.10790">
    <property type="entry name" value="S-adenosyl-l-methionine hydroxide adenosyltransferase, N-terminal"/>
    <property type="match status" value="1"/>
</dbReference>
<dbReference type="PIRSF" id="PIRSF006779">
    <property type="entry name" value="UCP006779"/>
    <property type="match status" value="1"/>
</dbReference>
<reference evidence="5 6" key="1">
    <citation type="journal article" date="2019" name="Nat. Microbiol.">
        <title>Expanding anaerobic alkane metabolism in the domain of Archaea.</title>
        <authorList>
            <person name="Wang Y."/>
            <person name="Wegener G."/>
            <person name="Hou J."/>
            <person name="Wang F."/>
            <person name="Xiao X."/>
        </authorList>
    </citation>
    <scope>NUCLEOTIDE SEQUENCE [LARGE SCALE GENOMIC DNA]</scope>
    <source>
        <strain evidence="5">WYZ-LMO10</strain>
    </source>
</reference>
<dbReference type="InterPro" id="IPR002747">
    <property type="entry name" value="SAM_OH_AdoTrfase"/>
</dbReference>
<dbReference type="SUPFAM" id="SSF102522">
    <property type="entry name" value="Bacterial fluorinating enzyme, N-terminal domain"/>
    <property type="match status" value="1"/>
</dbReference>
<feature type="domain" description="S-adenosyl-l-methionine hydroxide adenosyltransferase N-terminal" evidence="3">
    <location>
        <begin position="3"/>
        <end position="146"/>
    </location>
</feature>
<dbReference type="InterPro" id="IPR046470">
    <property type="entry name" value="SAM_HAT_C"/>
</dbReference>
<accession>A0A523B8S9</accession>
<evidence type="ECO:0000313" key="6">
    <source>
        <dbReference type="Proteomes" id="UP000315399"/>
    </source>
</evidence>
<comment type="similarity">
    <text evidence="2">Belongs to the SAM hydrolase / SAM-dependent halogenase family.</text>
</comment>
<dbReference type="InterPro" id="IPR023228">
    <property type="entry name" value="SAM_OH_AdoTrfase_N_sf"/>
</dbReference>
<dbReference type="PANTHER" id="PTHR35092">
    <property type="entry name" value="CHLORINASE MJ1651"/>
    <property type="match status" value="1"/>
</dbReference>
<name>A0A523B8S9_9CREN</name>